<dbReference type="Proteomes" id="UP000198748">
    <property type="component" value="Unassembled WGS sequence"/>
</dbReference>
<evidence type="ECO:0000313" key="3">
    <source>
        <dbReference type="Proteomes" id="UP000198748"/>
    </source>
</evidence>
<keyword evidence="3" id="KW-1185">Reference proteome</keyword>
<evidence type="ECO:0000313" key="2">
    <source>
        <dbReference type="EMBL" id="SDH33494.1"/>
    </source>
</evidence>
<dbReference type="RefSeq" id="WP_090157666.1">
    <property type="nucleotide sequence ID" value="NZ_FNAN01000033.1"/>
</dbReference>
<proteinExistence type="predicted"/>
<keyword evidence="1" id="KW-0732">Signal</keyword>
<organism evidence="2 3">
    <name type="scientific">Dyadobacter soli</name>
    <dbReference type="NCBI Taxonomy" id="659014"/>
    <lineage>
        <taxon>Bacteria</taxon>
        <taxon>Pseudomonadati</taxon>
        <taxon>Bacteroidota</taxon>
        <taxon>Cytophagia</taxon>
        <taxon>Cytophagales</taxon>
        <taxon>Spirosomataceae</taxon>
        <taxon>Dyadobacter</taxon>
    </lineage>
</organism>
<reference evidence="3" key="1">
    <citation type="submission" date="2016-10" db="EMBL/GenBank/DDBJ databases">
        <authorList>
            <person name="Varghese N."/>
            <person name="Submissions S."/>
        </authorList>
    </citation>
    <scope>NUCLEOTIDE SEQUENCE [LARGE SCALE GENOMIC DNA]</scope>
    <source>
        <strain evidence="3">DSM 25329</strain>
    </source>
</reference>
<name>A0A1G8BKD5_9BACT</name>
<dbReference type="PROSITE" id="PS51257">
    <property type="entry name" value="PROKAR_LIPOPROTEIN"/>
    <property type="match status" value="1"/>
</dbReference>
<gene>
    <name evidence="2" type="ORF">SAMN04487996_13354</name>
</gene>
<dbReference type="AlphaFoldDB" id="A0A1G8BKD5"/>
<protein>
    <recommendedName>
        <fullName evidence="4">Lipocalin-like domain-containing protein</fullName>
    </recommendedName>
</protein>
<evidence type="ECO:0008006" key="4">
    <source>
        <dbReference type="Google" id="ProtNLM"/>
    </source>
</evidence>
<evidence type="ECO:0000256" key="1">
    <source>
        <dbReference type="SAM" id="SignalP"/>
    </source>
</evidence>
<dbReference type="OrthoDB" id="960145at2"/>
<accession>A0A1G8BKD5</accession>
<feature type="chain" id="PRO_5011546196" description="Lipocalin-like domain-containing protein" evidence="1">
    <location>
        <begin position="21"/>
        <end position="152"/>
    </location>
</feature>
<sequence>MKNMKPNYALLTCTLLFAFAAVSCVDSIDTDPKNLIGRWQMVKVIHQGNTILKPDPSHWLYEVEVEFLKDGKIEGTLFYDTFVGDYVTADTDSIKFDYWPYSKRGDSDWGYYFDDNIRSVNTFSLRKKGLNFKYKELYLNYGEGELIFDRVK</sequence>
<dbReference type="EMBL" id="FNAN01000033">
    <property type="protein sequence ID" value="SDH33494.1"/>
    <property type="molecule type" value="Genomic_DNA"/>
</dbReference>
<feature type="signal peptide" evidence="1">
    <location>
        <begin position="1"/>
        <end position="20"/>
    </location>
</feature>